<dbReference type="Pfam" id="PF01478">
    <property type="entry name" value="Peptidase_A24"/>
    <property type="match status" value="1"/>
</dbReference>
<dbReference type="RefSeq" id="WP_203194652.1">
    <property type="nucleotide sequence ID" value="NZ_CP063362.1"/>
</dbReference>
<proteinExistence type="predicted"/>
<dbReference type="AlphaFoldDB" id="A0A974PQ69"/>
<evidence type="ECO:0000256" key="1">
    <source>
        <dbReference type="SAM" id="Phobius"/>
    </source>
</evidence>
<keyword evidence="1" id="KW-0472">Membrane</keyword>
<evidence type="ECO:0000259" key="2">
    <source>
        <dbReference type="Pfam" id="PF01478"/>
    </source>
</evidence>
<accession>A0A974PQ69</accession>
<dbReference type="InterPro" id="IPR000045">
    <property type="entry name" value="Prepilin_IV_endopep_pep"/>
</dbReference>
<protein>
    <submittedName>
        <fullName evidence="3">Prepilin peptidase</fullName>
    </submittedName>
</protein>
<dbReference type="GO" id="GO:0016020">
    <property type="term" value="C:membrane"/>
    <property type="evidence" value="ECO:0007669"/>
    <property type="project" value="InterPro"/>
</dbReference>
<dbReference type="GO" id="GO:0004190">
    <property type="term" value="F:aspartic-type endopeptidase activity"/>
    <property type="evidence" value="ECO:0007669"/>
    <property type="project" value="InterPro"/>
</dbReference>
<organism evidence="3 4">
    <name type="scientific">Xanthobacter dioxanivorans</name>
    <dbReference type="NCBI Taxonomy" id="2528964"/>
    <lineage>
        <taxon>Bacteria</taxon>
        <taxon>Pseudomonadati</taxon>
        <taxon>Pseudomonadota</taxon>
        <taxon>Alphaproteobacteria</taxon>
        <taxon>Hyphomicrobiales</taxon>
        <taxon>Xanthobacteraceae</taxon>
        <taxon>Xanthobacter</taxon>
    </lineage>
</organism>
<dbReference type="Proteomes" id="UP000596427">
    <property type="component" value="Chromosome"/>
</dbReference>
<feature type="domain" description="Prepilin type IV endopeptidase peptidase" evidence="2">
    <location>
        <begin position="16"/>
        <end position="115"/>
    </location>
</feature>
<dbReference type="Gene3D" id="1.20.120.1220">
    <property type="match status" value="1"/>
</dbReference>
<feature type="transmembrane region" description="Helical" evidence="1">
    <location>
        <begin position="139"/>
        <end position="159"/>
    </location>
</feature>
<name>A0A974PQ69_9HYPH</name>
<reference evidence="3 4" key="1">
    <citation type="submission" date="2020-10" db="EMBL/GenBank/DDBJ databases">
        <title>Degradation of 1,4-Dioxane by Xanthobacter sp. YN2, via a Novel Group-2 Soluble Di-Iron Monooxygenase.</title>
        <authorList>
            <person name="Ma F."/>
            <person name="Wang Y."/>
            <person name="Yang J."/>
            <person name="Guo H."/>
            <person name="Su D."/>
            <person name="Yu L."/>
        </authorList>
    </citation>
    <scope>NUCLEOTIDE SEQUENCE [LARGE SCALE GENOMIC DNA]</scope>
    <source>
        <strain evidence="3 4">YN2</strain>
    </source>
</reference>
<gene>
    <name evidence="3" type="ORF">EZH22_04960</name>
</gene>
<keyword evidence="1" id="KW-1133">Transmembrane helix</keyword>
<keyword evidence="1" id="KW-0812">Transmembrane</keyword>
<evidence type="ECO:0000313" key="3">
    <source>
        <dbReference type="EMBL" id="QRG07739.1"/>
    </source>
</evidence>
<feature type="transmembrane region" description="Helical" evidence="1">
    <location>
        <begin position="99"/>
        <end position="119"/>
    </location>
</feature>
<dbReference type="EMBL" id="CP063362">
    <property type="protein sequence ID" value="QRG07739.1"/>
    <property type="molecule type" value="Genomic_DNA"/>
</dbReference>
<feature type="transmembrane region" description="Helical" evidence="1">
    <location>
        <begin position="60"/>
        <end position="79"/>
    </location>
</feature>
<feature type="transmembrane region" description="Helical" evidence="1">
    <location>
        <begin position="6"/>
        <end position="28"/>
    </location>
</feature>
<evidence type="ECO:0000313" key="4">
    <source>
        <dbReference type="Proteomes" id="UP000596427"/>
    </source>
</evidence>
<feature type="transmembrane region" description="Helical" evidence="1">
    <location>
        <begin position="35"/>
        <end position="54"/>
    </location>
</feature>
<keyword evidence="4" id="KW-1185">Reference proteome</keyword>
<dbReference type="KEGG" id="xdi:EZH22_04960"/>
<sequence>MAHLEVTDLILLGLYPTALCAVIGADLARRIIPNLVVAALVAGFGALCLAMPVPDLSLRLLLAGAVTALGFSLFAEKLLGAGDAKLAGALMLWIDPVQVPLFAMATGIIGALLTLGVVAERRHAGFRSDIVALARTHTLPYGVALAGAGLILLPFSSLMRIG</sequence>